<sequence length="63" mass="7710">MLFNVMYQTRPYWGNMPWWGYLLIVGLLLITIASYNEWQKQRKSEGKLGRFMKKIIARLKEWN</sequence>
<proteinExistence type="predicted"/>
<dbReference type="Proteomes" id="UP000053881">
    <property type="component" value="Unassembled WGS sequence"/>
</dbReference>
<feature type="transmembrane region" description="Helical" evidence="1">
    <location>
        <begin position="18"/>
        <end position="38"/>
    </location>
</feature>
<accession>A0A0Q9XN86</accession>
<evidence type="ECO:0000313" key="3">
    <source>
        <dbReference type="Proteomes" id="UP000053881"/>
    </source>
</evidence>
<evidence type="ECO:0000256" key="1">
    <source>
        <dbReference type="SAM" id="Phobius"/>
    </source>
</evidence>
<organism evidence="2 3">
    <name type="scientific">Lederbergia galactosidilytica</name>
    <dbReference type="NCBI Taxonomy" id="217031"/>
    <lineage>
        <taxon>Bacteria</taxon>
        <taxon>Bacillati</taxon>
        <taxon>Bacillota</taxon>
        <taxon>Bacilli</taxon>
        <taxon>Bacillales</taxon>
        <taxon>Bacillaceae</taxon>
        <taxon>Lederbergia</taxon>
    </lineage>
</organism>
<evidence type="ECO:0000313" key="2">
    <source>
        <dbReference type="EMBL" id="KRG09804.1"/>
    </source>
</evidence>
<dbReference type="EMBL" id="LGPB01000137">
    <property type="protein sequence ID" value="KRG09804.1"/>
    <property type="molecule type" value="Genomic_DNA"/>
</dbReference>
<keyword evidence="1" id="KW-0472">Membrane</keyword>
<gene>
    <name evidence="2" type="ORF">ACA29_22110</name>
</gene>
<keyword evidence="1" id="KW-1133">Transmembrane helix</keyword>
<comment type="caution">
    <text evidence="2">The sequence shown here is derived from an EMBL/GenBank/DDBJ whole genome shotgun (WGS) entry which is preliminary data.</text>
</comment>
<name>A0A0Q9XN86_9BACI</name>
<reference evidence="2 3" key="1">
    <citation type="submission" date="2015-06" db="EMBL/GenBank/DDBJ databases">
        <title>Genome sequencing project of Bacillus galactosidilyticus PL133.</title>
        <authorList>
            <person name="Gaiero J."/>
            <person name="Nicol R."/>
            <person name="Habash M."/>
        </authorList>
    </citation>
    <scope>NUCLEOTIDE SEQUENCE [LARGE SCALE GENOMIC DNA]</scope>
    <source>
        <strain evidence="2 3">PL133</strain>
    </source>
</reference>
<dbReference type="PATRIC" id="fig|217031.4.peg.7516"/>
<protein>
    <submittedName>
        <fullName evidence="2">Uncharacterized protein</fullName>
    </submittedName>
</protein>
<keyword evidence="1" id="KW-0812">Transmembrane</keyword>
<dbReference type="AlphaFoldDB" id="A0A0Q9XN86"/>